<accession>A0A3S4Y4C6</accession>
<keyword evidence="1" id="KW-0472">Membrane</keyword>
<evidence type="ECO:0000313" key="3">
    <source>
        <dbReference type="EMBL" id="VTR58852.1"/>
    </source>
</evidence>
<keyword evidence="1" id="KW-0812">Transmembrane</keyword>
<protein>
    <submittedName>
        <fullName evidence="2">Uncharacterized protein</fullName>
    </submittedName>
</protein>
<organism evidence="2 4">
    <name type="scientific">Serratia fonticola</name>
    <dbReference type="NCBI Taxonomy" id="47917"/>
    <lineage>
        <taxon>Bacteria</taxon>
        <taxon>Pseudomonadati</taxon>
        <taxon>Pseudomonadota</taxon>
        <taxon>Gammaproteobacteria</taxon>
        <taxon>Enterobacterales</taxon>
        <taxon>Yersiniaceae</taxon>
        <taxon>Serratia</taxon>
    </lineage>
</organism>
<dbReference type="EMBL" id="LR134492">
    <property type="protein sequence ID" value="VEI69076.1"/>
    <property type="molecule type" value="Genomic_DNA"/>
</dbReference>
<sequence length="36" mass="4012">MNQAEQDPDDTFSDLLKIITVIAITLIALGSWYLCV</sequence>
<gene>
    <name evidence="3" type="ORF">NCTC12965_07834</name>
    <name evidence="2" type="ORF">NCTC13193_02539</name>
</gene>
<proteinExistence type="predicted"/>
<dbReference type="Proteomes" id="UP000270487">
    <property type="component" value="Chromosome"/>
</dbReference>
<feature type="transmembrane region" description="Helical" evidence="1">
    <location>
        <begin position="15"/>
        <end position="35"/>
    </location>
</feature>
<dbReference type="AlphaFoldDB" id="A0A3S4Y4C6"/>
<reference evidence="2 4" key="1">
    <citation type="submission" date="2018-12" db="EMBL/GenBank/DDBJ databases">
        <authorList>
            <consortium name="Pathogen Informatics"/>
        </authorList>
    </citation>
    <scope>NUCLEOTIDE SEQUENCE [LARGE SCALE GENOMIC DNA]</scope>
    <source>
        <strain evidence="3">NCTC12965</strain>
        <strain evidence="2 4">NCTC13193</strain>
    </source>
</reference>
<name>A0A3S4Y4C6_SERFO</name>
<evidence type="ECO:0000256" key="1">
    <source>
        <dbReference type="SAM" id="Phobius"/>
    </source>
</evidence>
<dbReference type="EMBL" id="CABEEZ010000154">
    <property type="protein sequence ID" value="VTR58852.1"/>
    <property type="molecule type" value="Genomic_DNA"/>
</dbReference>
<keyword evidence="1" id="KW-1133">Transmembrane helix</keyword>
<evidence type="ECO:0000313" key="4">
    <source>
        <dbReference type="Proteomes" id="UP000270487"/>
    </source>
</evidence>
<evidence type="ECO:0000313" key="2">
    <source>
        <dbReference type="EMBL" id="VEI69076.1"/>
    </source>
</evidence>